<evidence type="ECO:0000256" key="1">
    <source>
        <dbReference type="PROSITE-ProRule" id="PRU01005"/>
    </source>
</evidence>
<evidence type="ECO:0000259" key="3">
    <source>
        <dbReference type="PROSITE" id="PS51670"/>
    </source>
</evidence>
<keyword evidence="2" id="KW-0732">Signal</keyword>
<accession>A0A8B8EAL4</accession>
<dbReference type="GeneID" id="111132993"/>
<dbReference type="PROSITE" id="PS51670">
    <property type="entry name" value="SHKT"/>
    <property type="match status" value="1"/>
</dbReference>
<proteinExistence type="predicted"/>
<feature type="chain" id="PRO_5034041280" evidence="2">
    <location>
        <begin position="26"/>
        <end position="575"/>
    </location>
</feature>
<comment type="caution">
    <text evidence="1">Lacks conserved residue(s) required for the propagation of feature annotation.</text>
</comment>
<protein>
    <submittedName>
        <fullName evidence="5">Uncharacterized protein LOC111132993 isoform X1</fullName>
    </submittedName>
</protein>
<dbReference type="AlphaFoldDB" id="A0A8B8EAL4"/>
<evidence type="ECO:0000256" key="2">
    <source>
        <dbReference type="SAM" id="SignalP"/>
    </source>
</evidence>
<dbReference type="RefSeq" id="XP_022336714.1">
    <property type="nucleotide sequence ID" value="XM_022481006.1"/>
</dbReference>
<dbReference type="Gene3D" id="1.10.10.1940">
    <property type="match status" value="6"/>
</dbReference>
<dbReference type="KEGG" id="cvn:111132993"/>
<dbReference type="InterPro" id="IPR003582">
    <property type="entry name" value="ShKT_dom"/>
</dbReference>
<keyword evidence="4" id="KW-1185">Reference proteome</keyword>
<dbReference type="Pfam" id="PF01549">
    <property type="entry name" value="ShK"/>
    <property type="match status" value="8"/>
</dbReference>
<dbReference type="OrthoDB" id="6121024at2759"/>
<dbReference type="PANTHER" id="PTHR21724:SF109">
    <property type="entry name" value="SHKT DOMAIN-CONTAINING PROTEIN"/>
    <property type="match status" value="1"/>
</dbReference>
<gene>
    <name evidence="5" type="primary">LOC111132993</name>
</gene>
<organism evidence="4 5">
    <name type="scientific">Crassostrea virginica</name>
    <name type="common">Eastern oyster</name>
    <dbReference type="NCBI Taxonomy" id="6565"/>
    <lineage>
        <taxon>Eukaryota</taxon>
        <taxon>Metazoa</taxon>
        <taxon>Spiralia</taxon>
        <taxon>Lophotrochozoa</taxon>
        <taxon>Mollusca</taxon>
        <taxon>Bivalvia</taxon>
        <taxon>Autobranchia</taxon>
        <taxon>Pteriomorphia</taxon>
        <taxon>Ostreida</taxon>
        <taxon>Ostreoidea</taxon>
        <taxon>Ostreidae</taxon>
        <taxon>Crassostrea</taxon>
    </lineage>
</organism>
<feature type="signal peptide" evidence="2">
    <location>
        <begin position="1"/>
        <end position="25"/>
    </location>
</feature>
<name>A0A8B8EAL4_CRAVI</name>
<evidence type="ECO:0000313" key="4">
    <source>
        <dbReference type="Proteomes" id="UP000694844"/>
    </source>
</evidence>
<reference evidence="5" key="1">
    <citation type="submission" date="2025-08" db="UniProtKB">
        <authorList>
            <consortium name="RefSeq"/>
        </authorList>
    </citation>
    <scope>IDENTIFICATION</scope>
    <source>
        <tissue evidence="5">Whole sample</tissue>
    </source>
</reference>
<dbReference type="Proteomes" id="UP000694844">
    <property type="component" value="Chromosome 5"/>
</dbReference>
<sequence>MLDCKLFPKFLSLLMCFQTLQHATAQLPLRVNSLMKYSKGSGGGFQRLQHVRALFPFTVNPVVKDGKRSGEGMGTPFPMCTITPYVTTLSTVITPKTPPTLSPGEMTDCQDSPTANCSLYNSAIICDSEGMYYLWARKNCPLHCGFCHKTCEDDPSSNCKLYNATALCSPNGAFYTWASKKCPNYCGLCHETTIRINPTTESTSADPIQVCKDNLDCRPYNASLICSKTSIYYPWSRKHCPSFCGYCQAPTRIVPCRDRMTNCDEYSFDVCVNPLYRLWREDNCRKYCGICSGFQVLQHSKAVFPFKVNSVKKNGKLSGDGFQVLQRVRALFPFTVNPVVKDGKRSGEGMSTPFTTPYVSTTIRPQTPPTLSPGEMATVCQDSPSANCSLYNSDIICDSQGVYYLWARKNCPLHCGFCQKVCKDDPSSNCRLYNAVTLCDPNGSFYQWASAKCPNYCGLCQETTTPKPTTDSTTAEILGVCKDSLDCRPYNASLICSKTSIYYPWSRKHCPSFCGFCQAPTRIVPCRDQLTNCDEYSLDVCINPLYRLWREDNCRKYCGICSGIDVVIDYSSVLG</sequence>
<feature type="domain" description="ShKT" evidence="3">
    <location>
        <begin position="151"/>
        <end position="189"/>
    </location>
</feature>
<dbReference type="SMART" id="SM00254">
    <property type="entry name" value="ShKT"/>
    <property type="match status" value="7"/>
</dbReference>
<evidence type="ECO:0000313" key="5">
    <source>
        <dbReference type="RefSeq" id="XP_022336714.1"/>
    </source>
</evidence>
<dbReference type="PANTHER" id="PTHR21724">
    <property type="entry name" value="SHKT DOMAIN-CONTAINING PROTEIN"/>
    <property type="match status" value="1"/>
</dbReference>